<feature type="domain" description="4Fe-4S ferredoxin-type" evidence="1">
    <location>
        <begin position="31"/>
        <end position="54"/>
    </location>
</feature>
<dbReference type="Pfam" id="PF00037">
    <property type="entry name" value="Fer4"/>
    <property type="match status" value="2"/>
</dbReference>
<dbReference type="PROSITE" id="PS00198">
    <property type="entry name" value="4FE4S_FER_1"/>
    <property type="match status" value="1"/>
</dbReference>
<organism evidence="2 3">
    <name type="scientific">Methanooceanicella nereidis</name>
    <dbReference type="NCBI Taxonomy" id="2052831"/>
    <lineage>
        <taxon>Archaea</taxon>
        <taxon>Methanobacteriati</taxon>
        <taxon>Methanobacteriota</taxon>
        <taxon>Stenosarchaea group</taxon>
        <taxon>Methanomicrobia</taxon>
        <taxon>Methanocellales</taxon>
        <taxon>Methanocellaceae</taxon>
        <taxon>Methanooceanicella</taxon>
    </lineage>
</organism>
<dbReference type="Gene3D" id="3.30.70.20">
    <property type="match status" value="1"/>
</dbReference>
<proteinExistence type="predicted"/>
<accession>A0AAP2RCB9</accession>
<gene>
    <name evidence="2" type="ORF">CUJ83_07975</name>
</gene>
<name>A0AAP2RCB9_9EURY</name>
<evidence type="ECO:0000313" key="2">
    <source>
        <dbReference type="EMBL" id="MCD1294934.1"/>
    </source>
</evidence>
<dbReference type="InterPro" id="IPR017900">
    <property type="entry name" value="4Fe4S_Fe_S_CS"/>
</dbReference>
<evidence type="ECO:0000259" key="1">
    <source>
        <dbReference type="PROSITE" id="PS51379"/>
    </source>
</evidence>
<protein>
    <submittedName>
        <fullName evidence="2">Ferredoxin</fullName>
    </submittedName>
</protein>
<dbReference type="Proteomes" id="UP001320159">
    <property type="component" value="Unassembled WGS sequence"/>
</dbReference>
<feature type="domain" description="4Fe-4S ferredoxin-type" evidence="1">
    <location>
        <begin position="1"/>
        <end position="27"/>
    </location>
</feature>
<dbReference type="RefSeq" id="WP_230741768.1">
    <property type="nucleotide sequence ID" value="NZ_PGCK01000005.1"/>
</dbReference>
<comment type="caution">
    <text evidence="2">The sequence shown here is derived from an EMBL/GenBank/DDBJ whole genome shotgun (WGS) entry which is preliminary data.</text>
</comment>
<dbReference type="InterPro" id="IPR017896">
    <property type="entry name" value="4Fe4S_Fe-S-bd"/>
</dbReference>
<sequence length="54" mass="5653">MRIESSCVGCGQCKVFCPVDAIETCGISTITDSCIECGKCKGYCPIGAIKEDGE</sequence>
<dbReference type="SUPFAM" id="SSF54862">
    <property type="entry name" value="4Fe-4S ferredoxins"/>
    <property type="match status" value="1"/>
</dbReference>
<reference evidence="2 3" key="1">
    <citation type="submission" date="2017-11" db="EMBL/GenBank/DDBJ databases">
        <title>Isolation and Characterization of Family Methanocellaceae Species from Potential Methane Hydrate Area Offshore Southwestern Taiwan.</title>
        <authorList>
            <person name="Zhang W.-L."/>
            <person name="Chen W.-C."/>
            <person name="Lai M.-C."/>
            <person name="Chen S.-C."/>
        </authorList>
    </citation>
    <scope>NUCLEOTIDE SEQUENCE [LARGE SCALE GENOMIC DNA]</scope>
    <source>
        <strain evidence="2 3">CWC-04</strain>
    </source>
</reference>
<dbReference type="EMBL" id="PGCK01000005">
    <property type="protein sequence ID" value="MCD1294934.1"/>
    <property type="molecule type" value="Genomic_DNA"/>
</dbReference>
<dbReference type="PROSITE" id="PS51379">
    <property type="entry name" value="4FE4S_FER_2"/>
    <property type="match status" value="2"/>
</dbReference>
<dbReference type="AlphaFoldDB" id="A0AAP2RCB9"/>
<keyword evidence="3" id="KW-1185">Reference proteome</keyword>
<evidence type="ECO:0000313" key="3">
    <source>
        <dbReference type="Proteomes" id="UP001320159"/>
    </source>
</evidence>
<dbReference type="GO" id="GO:0016491">
    <property type="term" value="F:oxidoreductase activity"/>
    <property type="evidence" value="ECO:0007669"/>
    <property type="project" value="UniProtKB-ARBA"/>
</dbReference>